<evidence type="ECO:0000313" key="1">
    <source>
        <dbReference type="EMBL" id="SHI82106.1"/>
    </source>
</evidence>
<protein>
    <submittedName>
        <fullName evidence="1">Uncharacterized protein</fullName>
    </submittedName>
</protein>
<proteinExistence type="predicted"/>
<evidence type="ECO:0000313" key="2">
    <source>
        <dbReference type="Proteomes" id="UP000184342"/>
    </source>
</evidence>
<dbReference type="EMBL" id="FQYT01000007">
    <property type="protein sequence ID" value="SHI82106.1"/>
    <property type="molecule type" value="Genomic_DNA"/>
</dbReference>
<gene>
    <name evidence="1" type="ORF">SAMN02745691_00899</name>
</gene>
<dbReference type="STRING" id="1122934.SAMN02745691_00899"/>
<dbReference type="RefSeq" id="WP_278308903.1">
    <property type="nucleotide sequence ID" value="NZ_FQYT01000007.1"/>
</dbReference>
<organism evidence="1 2">
    <name type="scientific">Parasporobacterium paucivorans DSM 15970</name>
    <dbReference type="NCBI Taxonomy" id="1122934"/>
    <lineage>
        <taxon>Bacteria</taxon>
        <taxon>Bacillati</taxon>
        <taxon>Bacillota</taxon>
        <taxon>Clostridia</taxon>
        <taxon>Lachnospirales</taxon>
        <taxon>Lachnospiraceae</taxon>
        <taxon>Parasporobacterium</taxon>
    </lineage>
</organism>
<keyword evidence="2" id="KW-1185">Reference proteome</keyword>
<dbReference type="Proteomes" id="UP000184342">
    <property type="component" value="Unassembled WGS sequence"/>
</dbReference>
<reference evidence="1 2" key="1">
    <citation type="submission" date="2016-11" db="EMBL/GenBank/DDBJ databases">
        <authorList>
            <person name="Jaros S."/>
            <person name="Januszkiewicz K."/>
            <person name="Wedrychowicz H."/>
        </authorList>
    </citation>
    <scope>NUCLEOTIDE SEQUENCE [LARGE SCALE GENOMIC DNA]</scope>
    <source>
        <strain evidence="1 2">DSM 15970</strain>
    </source>
</reference>
<sequence>MTKDVPEGAIVGGNSAWVIDKYEDLLAKRVDADVPPKESIK</sequence>
<name>A0A1M6E9D8_9FIRM</name>
<dbReference type="AlphaFoldDB" id="A0A1M6E9D8"/>
<accession>A0A1M6E9D8</accession>